<evidence type="ECO:0000313" key="3">
    <source>
        <dbReference type="Proteomes" id="UP001174136"/>
    </source>
</evidence>
<dbReference type="AlphaFoldDB" id="A0AA47M873"/>
<feature type="compositionally biased region" description="Pro residues" evidence="1">
    <location>
        <begin position="81"/>
        <end position="93"/>
    </location>
</feature>
<keyword evidence="3" id="KW-1185">Reference proteome</keyword>
<evidence type="ECO:0000256" key="1">
    <source>
        <dbReference type="SAM" id="MobiDB-lite"/>
    </source>
</evidence>
<gene>
    <name evidence="2" type="ORF">N1851_028710</name>
</gene>
<feature type="region of interest" description="Disordered" evidence="1">
    <location>
        <begin position="27"/>
        <end position="202"/>
    </location>
</feature>
<proteinExistence type="predicted"/>
<dbReference type="EMBL" id="JAOPHQ010005426">
    <property type="protein sequence ID" value="KAK0135443.1"/>
    <property type="molecule type" value="Genomic_DNA"/>
</dbReference>
<feature type="compositionally biased region" description="Basic and acidic residues" evidence="1">
    <location>
        <begin position="291"/>
        <end position="304"/>
    </location>
</feature>
<protein>
    <submittedName>
        <fullName evidence="2">Uncharacterized protein</fullName>
    </submittedName>
</protein>
<feature type="region of interest" description="Disordered" evidence="1">
    <location>
        <begin position="256"/>
        <end position="398"/>
    </location>
</feature>
<organism evidence="2 3">
    <name type="scientific">Merluccius polli</name>
    <name type="common">Benguela hake</name>
    <name type="synonym">Merluccius cadenati</name>
    <dbReference type="NCBI Taxonomy" id="89951"/>
    <lineage>
        <taxon>Eukaryota</taxon>
        <taxon>Metazoa</taxon>
        <taxon>Chordata</taxon>
        <taxon>Craniata</taxon>
        <taxon>Vertebrata</taxon>
        <taxon>Euteleostomi</taxon>
        <taxon>Actinopterygii</taxon>
        <taxon>Neopterygii</taxon>
        <taxon>Teleostei</taxon>
        <taxon>Neoteleostei</taxon>
        <taxon>Acanthomorphata</taxon>
        <taxon>Zeiogadaria</taxon>
        <taxon>Gadariae</taxon>
        <taxon>Gadiformes</taxon>
        <taxon>Gadoidei</taxon>
        <taxon>Merlucciidae</taxon>
        <taxon>Merluccius</taxon>
    </lineage>
</organism>
<sequence>MHTTDLPVRFIPLYQLGKGRVVAESYLSTVPEKDDPHPASPSPSPRPVTPRPREKETLGSPDAATPPLPTAPNPGYQEPGKPTPPPYAPPSNFHPPEASPNTLYPPPPSNITPRSFYPPLFHDTSRSLYPSLYTATPPADSGSPCLSTSEPEPPALYLSLSPFRPHPTPSHPSPTKPAPTPSPRGAPPHIPERSLTCPWKGPSRGTHDHYCDVYDCGPRPKVEMKQPEPNAIQAPAIVVGDARAFVPLAVTWATPEGPARVSIEGPSPGPQPAPRTKNPVNPEEGTNSWESMEKEEVKEEKEETMYPLTGEGGPGKWKKGCHQSRKGQPYDIGLRDLPGNPHNLPGEPYHPDTPRPLRKTLSLPRAGGARGFQPIQGASSRFWTPPGENTRYSVEGGRQLSSDEDCLRKAWEAVAREEEELAAEGAIQMPLLESATRIGGRYQPWSHRDMSALVDQLPPP</sequence>
<comment type="caution">
    <text evidence="2">The sequence shown here is derived from an EMBL/GenBank/DDBJ whole genome shotgun (WGS) entry which is preliminary data.</text>
</comment>
<feature type="compositionally biased region" description="Pro residues" evidence="1">
    <location>
        <begin position="38"/>
        <end position="50"/>
    </location>
</feature>
<feature type="compositionally biased region" description="Pro residues" evidence="1">
    <location>
        <begin position="164"/>
        <end position="189"/>
    </location>
</feature>
<accession>A0AA47M873</accession>
<feature type="compositionally biased region" description="Basic residues" evidence="1">
    <location>
        <begin position="316"/>
        <end position="325"/>
    </location>
</feature>
<name>A0AA47M873_MERPO</name>
<dbReference type="Proteomes" id="UP001174136">
    <property type="component" value="Unassembled WGS sequence"/>
</dbReference>
<evidence type="ECO:0000313" key="2">
    <source>
        <dbReference type="EMBL" id="KAK0135443.1"/>
    </source>
</evidence>
<reference evidence="2" key="1">
    <citation type="journal article" date="2023" name="Front. Mar. Sci.">
        <title>A new Merluccius polli reference genome to investigate the effects of global change in West African waters.</title>
        <authorList>
            <person name="Mateo J.L."/>
            <person name="Blanco-Fernandez C."/>
            <person name="Garcia-Vazquez E."/>
            <person name="Machado-Schiaffino G."/>
        </authorList>
    </citation>
    <scope>NUCLEOTIDE SEQUENCE</scope>
    <source>
        <strain evidence="2">C29</strain>
        <tissue evidence="2">Fin</tissue>
    </source>
</reference>